<feature type="transmembrane region" description="Helical" evidence="1">
    <location>
        <begin position="219"/>
        <end position="243"/>
    </location>
</feature>
<keyword evidence="1" id="KW-1133">Transmembrane helix</keyword>
<keyword evidence="1" id="KW-0812">Transmembrane</keyword>
<feature type="transmembrane region" description="Helical" evidence="1">
    <location>
        <begin position="146"/>
        <end position="164"/>
    </location>
</feature>
<feature type="transmembrane region" description="Helical" evidence="1">
    <location>
        <begin position="249"/>
        <end position="270"/>
    </location>
</feature>
<gene>
    <name evidence="2" type="ORF">CPB84DRAFT_1009711</name>
</gene>
<accession>A0A9P5NP56</accession>
<reference evidence="2" key="1">
    <citation type="submission" date="2020-11" db="EMBL/GenBank/DDBJ databases">
        <authorList>
            <consortium name="DOE Joint Genome Institute"/>
            <person name="Ahrendt S."/>
            <person name="Riley R."/>
            <person name="Andreopoulos W."/>
            <person name="LaButti K."/>
            <person name="Pangilinan J."/>
            <person name="Ruiz-duenas F.J."/>
            <person name="Barrasa J.M."/>
            <person name="Sanchez-Garcia M."/>
            <person name="Camarero S."/>
            <person name="Miyauchi S."/>
            <person name="Serrano A."/>
            <person name="Linde D."/>
            <person name="Babiker R."/>
            <person name="Drula E."/>
            <person name="Ayuso-Fernandez I."/>
            <person name="Pacheco R."/>
            <person name="Padilla G."/>
            <person name="Ferreira P."/>
            <person name="Barriuso J."/>
            <person name="Kellner H."/>
            <person name="Castanera R."/>
            <person name="Alfaro M."/>
            <person name="Ramirez L."/>
            <person name="Pisabarro A.G."/>
            <person name="Kuo A."/>
            <person name="Tritt A."/>
            <person name="Lipzen A."/>
            <person name="He G."/>
            <person name="Yan M."/>
            <person name="Ng V."/>
            <person name="Cullen D."/>
            <person name="Martin F."/>
            <person name="Rosso M.-N."/>
            <person name="Henrissat B."/>
            <person name="Hibbett D."/>
            <person name="Martinez A.T."/>
            <person name="Grigoriev I.V."/>
        </authorList>
    </citation>
    <scope>NUCLEOTIDE SEQUENCE</scope>
    <source>
        <strain evidence="2">AH 44721</strain>
    </source>
</reference>
<sequence>MDVSERDDTKKIKGLATVGSSLSLSLYAVVLLLCFTSFRLLFKAPREQSNSMRRFLFAYLAFMFSLSTIAVGLDLCLNFKFPEAVFSSAAIGEDLRLCRELGCFTIRLAEKCCVTLAIWAADGFMIWRCTVLYSGIILVGQRIVKFICFIMVIVAIGAGLLYTIPFTNVKADTTLAIFSFITLTINCTVTVLIVGRLLYHRRYLMETLGPGHGSPYLRLIALCIESAALVVKFNVVLIVLILAESQRNLSFILLEMMVHIYVISPFLIIFKVAHDKVYPPNSTSLGTRDAEDIVDRDLKALEFSKEPTSSMVSESALES</sequence>
<dbReference type="AlphaFoldDB" id="A0A9P5NP56"/>
<feature type="transmembrane region" description="Helical" evidence="1">
    <location>
        <begin position="176"/>
        <end position="199"/>
    </location>
</feature>
<dbReference type="EMBL" id="JADNYJ010000045">
    <property type="protein sequence ID" value="KAF8900870.1"/>
    <property type="molecule type" value="Genomic_DNA"/>
</dbReference>
<dbReference type="OrthoDB" id="3267806at2759"/>
<evidence type="ECO:0000256" key="1">
    <source>
        <dbReference type="SAM" id="Phobius"/>
    </source>
</evidence>
<evidence type="ECO:0000313" key="3">
    <source>
        <dbReference type="Proteomes" id="UP000724874"/>
    </source>
</evidence>
<feature type="transmembrane region" description="Helical" evidence="1">
    <location>
        <begin position="24"/>
        <end position="42"/>
    </location>
</feature>
<feature type="transmembrane region" description="Helical" evidence="1">
    <location>
        <begin position="116"/>
        <end position="139"/>
    </location>
</feature>
<protein>
    <submittedName>
        <fullName evidence="2">Uncharacterized protein</fullName>
    </submittedName>
</protein>
<organism evidence="2 3">
    <name type="scientific">Gymnopilus junonius</name>
    <name type="common">Spectacular rustgill mushroom</name>
    <name type="synonym">Gymnopilus spectabilis subsp. junonius</name>
    <dbReference type="NCBI Taxonomy" id="109634"/>
    <lineage>
        <taxon>Eukaryota</taxon>
        <taxon>Fungi</taxon>
        <taxon>Dikarya</taxon>
        <taxon>Basidiomycota</taxon>
        <taxon>Agaricomycotina</taxon>
        <taxon>Agaricomycetes</taxon>
        <taxon>Agaricomycetidae</taxon>
        <taxon>Agaricales</taxon>
        <taxon>Agaricineae</taxon>
        <taxon>Hymenogastraceae</taxon>
        <taxon>Gymnopilus</taxon>
    </lineage>
</organism>
<comment type="caution">
    <text evidence="2">The sequence shown here is derived from an EMBL/GenBank/DDBJ whole genome shotgun (WGS) entry which is preliminary data.</text>
</comment>
<dbReference type="Proteomes" id="UP000724874">
    <property type="component" value="Unassembled WGS sequence"/>
</dbReference>
<proteinExistence type="predicted"/>
<evidence type="ECO:0000313" key="2">
    <source>
        <dbReference type="EMBL" id="KAF8900870.1"/>
    </source>
</evidence>
<name>A0A9P5NP56_GYMJU</name>
<keyword evidence="1" id="KW-0472">Membrane</keyword>
<feature type="transmembrane region" description="Helical" evidence="1">
    <location>
        <begin position="54"/>
        <end position="73"/>
    </location>
</feature>
<keyword evidence="3" id="KW-1185">Reference proteome</keyword>